<dbReference type="GO" id="GO:0003964">
    <property type="term" value="F:RNA-directed DNA polymerase activity"/>
    <property type="evidence" value="ECO:0007669"/>
    <property type="project" value="UniProtKB-KW"/>
</dbReference>
<accession>A0A699QUJ3</accession>
<keyword evidence="1" id="KW-0479">Metal-binding</keyword>
<keyword evidence="3" id="KW-0695">RNA-directed DNA polymerase</keyword>
<dbReference type="InterPro" id="IPR005162">
    <property type="entry name" value="Retrotrans_gag_dom"/>
</dbReference>
<organism evidence="3">
    <name type="scientific">Tanacetum cinerariifolium</name>
    <name type="common">Dalmatian daisy</name>
    <name type="synonym">Chrysanthemum cinerariifolium</name>
    <dbReference type="NCBI Taxonomy" id="118510"/>
    <lineage>
        <taxon>Eukaryota</taxon>
        <taxon>Viridiplantae</taxon>
        <taxon>Streptophyta</taxon>
        <taxon>Embryophyta</taxon>
        <taxon>Tracheophyta</taxon>
        <taxon>Spermatophyta</taxon>
        <taxon>Magnoliopsida</taxon>
        <taxon>eudicotyledons</taxon>
        <taxon>Gunneridae</taxon>
        <taxon>Pentapetalae</taxon>
        <taxon>asterids</taxon>
        <taxon>campanulids</taxon>
        <taxon>Asterales</taxon>
        <taxon>Asteraceae</taxon>
        <taxon>Asteroideae</taxon>
        <taxon>Anthemideae</taxon>
        <taxon>Anthemidinae</taxon>
        <taxon>Tanacetum</taxon>
    </lineage>
</organism>
<keyword evidence="3" id="KW-0808">Transferase</keyword>
<dbReference type="SUPFAM" id="SSF57756">
    <property type="entry name" value="Retrovirus zinc finger-like domains"/>
    <property type="match status" value="1"/>
</dbReference>
<comment type="caution">
    <text evidence="3">The sequence shown here is derived from an EMBL/GenBank/DDBJ whole genome shotgun (WGS) entry which is preliminary data.</text>
</comment>
<reference evidence="3" key="1">
    <citation type="journal article" date="2019" name="Sci. Rep.">
        <title>Draft genome of Tanacetum cinerariifolium, the natural source of mosquito coil.</title>
        <authorList>
            <person name="Yamashiro T."/>
            <person name="Shiraishi A."/>
            <person name="Satake H."/>
            <person name="Nakayama K."/>
        </authorList>
    </citation>
    <scope>NUCLEOTIDE SEQUENCE</scope>
</reference>
<name>A0A699QUJ3_TANCI</name>
<dbReference type="AlphaFoldDB" id="A0A699QUJ3"/>
<evidence type="ECO:0000313" key="3">
    <source>
        <dbReference type="EMBL" id="GFC76826.1"/>
    </source>
</evidence>
<proteinExistence type="predicted"/>
<dbReference type="Pfam" id="PF00098">
    <property type="entry name" value="zf-CCHC"/>
    <property type="match status" value="1"/>
</dbReference>
<keyword evidence="1" id="KW-0862">Zinc</keyword>
<evidence type="ECO:0000259" key="2">
    <source>
        <dbReference type="PROSITE" id="PS50158"/>
    </source>
</evidence>
<dbReference type="EMBL" id="BKCJ011058212">
    <property type="protein sequence ID" value="GFC76826.1"/>
    <property type="molecule type" value="Genomic_DNA"/>
</dbReference>
<dbReference type="Gene3D" id="4.10.60.10">
    <property type="entry name" value="Zinc finger, CCHC-type"/>
    <property type="match status" value="1"/>
</dbReference>
<dbReference type="Pfam" id="PF03732">
    <property type="entry name" value="Retrotrans_gag"/>
    <property type="match status" value="1"/>
</dbReference>
<sequence>NVANAQRDGKETPKGNGCFECGASGHFKRDCPKLKNKNGGNRNAQGLVYAVGNIEKNGNAPVNLDSNVVTAMIQEVVEEDRSHWFEKMEFVFYISNCTVSYHIKFATCTLLGSALTWWNSHVKTVGHDAAYGMPWKTLKKMITAKYCPRSEIKKLEIKIWNLKVKGTDVVSYTQRFQDLALMCERMFPEESDKVEKYVGGLPDMIHSSVIASKPKTMQDAIKFATELMDQKIRTIAD</sequence>
<dbReference type="GO" id="GO:0003676">
    <property type="term" value="F:nucleic acid binding"/>
    <property type="evidence" value="ECO:0007669"/>
    <property type="project" value="InterPro"/>
</dbReference>
<protein>
    <submittedName>
        <fullName evidence="3">Reverse transcriptase domain-containing protein</fullName>
    </submittedName>
</protein>
<keyword evidence="1" id="KW-0863">Zinc-finger</keyword>
<dbReference type="InterPro" id="IPR001878">
    <property type="entry name" value="Znf_CCHC"/>
</dbReference>
<dbReference type="SMART" id="SM00343">
    <property type="entry name" value="ZnF_C2HC"/>
    <property type="match status" value="1"/>
</dbReference>
<feature type="non-terminal residue" evidence="3">
    <location>
        <position position="1"/>
    </location>
</feature>
<keyword evidence="3" id="KW-0548">Nucleotidyltransferase</keyword>
<dbReference type="InterPro" id="IPR036875">
    <property type="entry name" value="Znf_CCHC_sf"/>
</dbReference>
<dbReference type="PROSITE" id="PS50158">
    <property type="entry name" value="ZF_CCHC"/>
    <property type="match status" value="1"/>
</dbReference>
<evidence type="ECO:0000256" key="1">
    <source>
        <dbReference type="PROSITE-ProRule" id="PRU00047"/>
    </source>
</evidence>
<feature type="domain" description="CCHC-type" evidence="2">
    <location>
        <begin position="18"/>
        <end position="33"/>
    </location>
</feature>
<gene>
    <name evidence="3" type="ORF">Tci_848796</name>
</gene>
<feature type="non-terminal residue" evidence="3">
    <location>
        <position position="237"/>
    </location>
</feature>
<dbReference type="GO" id="GO:0008270">
    <property type="term" value="F:zinc ion binding"/>
    <property type="evidence" value="ECO:0007669"/>
    <property type="project" value="UniProtKB-KW"/>
</dbReference>